<feature type="transmembrane region" description="Helical" evidence="6">
    <location>
        <begin position="75"/>
        <end position="101"/>
    </location>
</feature>
<dbReference type="GO" id="GO:0016020">
    <property type="term" value="C:membrane"/>
    <property type="evidence" value="ECO:0007669"/>
    <property type="project" value="UniProtKB-SubCell"/>
</dbReference>
<dbReference type="EMBL" id="ML978130">
    <property type="protein sequence ID" value="KAF2095923.1"/>
    <property type="molecule type" value="Genomic_DNA"/>
</dbReference>
<evidence type="ECO:0000256" key="4">
    <source>
        <dbReference type="ARBA" id="ARBA00023136"/>
    </source>
</evidence>
<keyword evidence="9" id="KW-1185">Reference proteome</keyword>
<evidence type="ECO:0000259" key="7">
    <source>
        <dbReference type="Pfam" id="PF20684"/>
    </source>
</evidence>
<comment type="similarity">
    <text evidence="5">Belongs to the SAT4 family.</text>
</comment>
<keyword evidence="4 6" id="KW-0472">Membrane</keyword>
<feature type="transmembrane region" description="Helical" evidence="6">
    <location>
        <begin position="37"/>
        <end position="55"/>
    </location>
</feature>
<evidence type="ECO:0000256" key="6">
    <source>
        <dbReference type="SAM" id="Phobius"/>
    </source>
</evidence>
<comment type="subcellular location">
    <subcellularLocation>
        <location evidence="1">Membrane</location>
        <topology evidence="1">Multi-pass membrane protein</topology>
    </subcellularLocation>
</comment>
<feature type="non-terminal residue" evidence="8">
    <location>
        <position position="1"/>
    </location>
</feature>
<feature type="domain" description="Rhodopsin" evidence="7">
    <location>
        <begin position="22"/>
        <end position="255"/>
    </location>
</feature>
<sequence>GLVLLLLASILTVFSIFFTTIRIVRRYQKRALGWDDYTILLATILAIGRTVTQIVSVPRGNGKHRSELSVDDYQFVNFCGWLTQLLLFPILGLIKTSICILVLRIKDTKGLRIALWCVVLGLILTNLLPEVILLAECSPVDAYWKSESTKCWDPRVRIYSIYLQTAYSVATDLMCSLLPVYVVWGLKMNIRKKVGIVGLMSLGLISTAFALVRAASLGIVTTDLSWEYCWAAIWGDIELHLGIIAADLAVVWRIFYRVVGG</sequence>
<dbReference type="InterPro" id="IPR049326">
    <property type="entry name" value="Rhodopsin_dom_fungi"/>
</dbReference>
<evidence type="ECO:0000256" key="3">
    <source>
        <dbReference type="ARBA" id="ARBA00022989"/>
    </source>
</evidence>
<evidence type="ECO:0000313" key="9">
    <source>
        <dbReference type="Proteomes" id="UP000799772"/>
    </source>
</evidence>
<gene>
    <name evidence="8" type="ORF">NA57DRAFT_17288</name>
</gene>
<feature type="transmembrane region" description="Helical" evidence="6">
    <location>
        <begin position="6"/>
        <end position="25"/>
    </location>
</feature>
<name>A0A9P4M3N5_9PEZI</name>
<keyword evidence="3 6" id="KW-1133">Transmembrane helix</keyword>
<evidence type="ECO:0000256" key="1">
    <source>
        <dbReference type="ARBA" id="ARBA00004141"/>
    </source>
</evidence>
<accession>A0A9P4M3N5</accession>
<feature type="transmembrane region" description="Helical" evidence="6">
    <location>
        <begin position="113"/>
        <end position="135"/>
    </location>
</feature>
<reference evidence="8" key="1">
    <citation type="journal article" date="2020" name="Stud. Mycol.">
        <title>101 Dothideomycetes genomes: a test case for predicting lifestyles and emergence of pathogens.</title>
        <authorList>
            <person name="Haridas S."/>
            <person name="Albert R."/>
            <person name="Binder M."/>
            <person name="Bloem J."/>
            <person name="Labutti K."/>
            <person name="Salamov A."/>
            <person name="Andreopoulos B."/>
            <person name="Baker S."/>
            <person name="Barry K."/>
            <person name="Bills G."/>
            <person name="Bluhm B."/>
            <person name="Cannon C."/>
            <person name="Castanera R."/>
            <person name="Culley D."/>
            <person name="Daum C."/>
            <person name="Ezra D."/>
            <person name="Gonzalez J."/>
            <person name="Henrissat B."/>
            <person name="Kuo A."/>
            <person name="Liang C."/>
            <person name="Lipzen A."/>
            <person name="Lutzoni F."/>
            <person name="Magnuson J."/>
            <person name="Mondo S."/>
            <person name="Nolan M."/>
            <person name="Ohm R."/>
            <person name="Pangilinan J."/>
            <person name="Park H.-J."/>
            <person name="Ramirez L."/>
            <person name="Alfaro M."/>
            <person name="Sun H."/>
            <person name="Tritt A."/>
            <person name="Yoshinaga Y."/>
            <person name="Zwiers L.-H."/>
            <person name="Turgeon B."/>
            <person name="Goodwin S."/>
            <person name="Spatafora J."/>
            <person name="Crous P."/>
            <person name="Grigoriev I."/>
        </authorList>
    </citation>
    <scope>NUCLEOTIDE SEQUENCE</scope>
    <source>
        <strain evidence="8">CBS 133067</strain>
    </source>
</reference>
<dbReference type="PANTHER" id="PTHR33048:SF96">
    <property type="entry name" value="INTEGRAL MEMBRANE PROTEIN"/>
    <property type="match status" value="1"/>
</dbReference>
<dbReference type="InterPro" id="IPR052337">
    <property type="entry name" value="SAT4-like"/>
</dbReference>
<dbReference type="PANTHER" id="PTHR33048">
    <property type="entry name" value="PTH11-LIKE INTEGRAL MEMBRANE PROTEIN (AFU_ORTHOLOGUE AFUA_5G11245)"/>
    <property type="match status" value="1"/>
</dbReference>
<feature type="transmembrane region" description="Helical" evidence="6">
    <location>
        <begin position="161"/>
        <end position="184"/>
    </location>
</feature>
<keyword evidence="2 6" id="KW-0812">Transmembrane</keyword>
<feature type="non-terminal residue" evidence="8">
    <location>
        <position position="261"/>
    </location>
</feature>
<dbReference type="OrthoDB" id="3934549at2759"/>
<dbReference type="AlphaFoldDB" id="A0A9P4M3N5"/>
<protein>
    <recommendedName>
        <fullName evidence="7">Rhodopsin domain-containing protein</fullName>
    </recommendedName>
</protein>
<feature type="transmembrane region" description="Helical" evidence="6">
    <location>
        <begin position="196"/>
        <end position="219"/>
    </location>
</feature>
<organism evidence="8 9">
    <name type="scientific">Rhizodiscina lignyota</name>
    <dbReference type="NCBI Taxonomy" id="1504668"/>
    <lineage>
        <taxon>Eukaryota</taxon>
        <taxon>Fungi</taxon>
        <taxon>Dikarya</taxon>
        <taxon>Ascomycota</taxon>
        <taxon>Pezizomycotina</taxon>
        <taxon>Dothideomycetes</taxon>
        <taxon>Pleosporomycetidae</taxon>
        <taxon>Aulographales</taxon>
        <taxon>Rhizodiscinaceae</taxon>
        <taxon>Rhizodiscina</taxon>
    </lineage>
</organism>
<comment type="caution">
    <text evidence="8">The sequence shown here is derived from an EMBL/GenBank/DDBJ whole genome shotgun (WGS) entry which is preliminary data.</text>
</comment>
<evidence type="ECO:0000256" key="5">
    <source>
        <dbReference type="ARBA" id="ARBA00038359"/>
    </source>
</evidence>
<evidence type="ECO:0000313" key="8">
    <source>
        <dbReference type="EMBL" id="KAF2095923.1"/>
    </source>
</evidence>
<proteinExistence type="inferred from homology"/>
<evidence type="ECO:0000256" key="2">
    <source>
        <dbReference type="ARBA" id="ARBA00022692"/>
    </source>
</evidence>
<dbReference type="Proteomes" id="UP000799772">
    <property type="component" value="Unassembled WGS sequence"/>
</dbReference>
<feature type="transmembrane region" description="Helical" evidence="6">
    <location>
        <begin position="239"/>
        <end position="256"/>
    </location>
</feature>
<dbReference type="Pfam" id="PF20684">
    <property type="entry name" value="Fung_rhodopsin"/>
    <property type="match status" value="1"/>
</dbReference>